<keyword evidence="7" id="KW-0813">Transport</keyword>
<dbReference type="InterPro" id="IPR020846">
    <property type="entry name" value="MFS_dom"/>
</dbReference>
<dbReference type="Proteomes" id="UP000325440">
    <property type="component" value="Unassembled WGS sequence"/>
</dbReference>
<feature type="transmembrane region" description="Helical" evidence="5">
    <location>
        <begin position="472"/>
        <end position="490"/>
    </location>
</feature>
<organism evidence="7 8">
    <name type="scientific">Cinara cedri</name>
    <dbReference type="NCBI Taxonomy" id="506608"/>
    <lineage>
        <taxon>Eukaryota</taxon>
        <taxon>Metazoa</taxon>
        <taxon>Ecdysozoa</taxon>
        <taxon>Arthropoda</taxon>
        <taxon>Hexapoda</taxon>
        <taxon>Insecta</taxon>
        <taxon>Pterygota</taxon>
        <taxon>Neoptera</taxon>
        <taxon>Paraneoptera</taxon>
        <taxon>Hemiptera</taxon>
        <taxon>Sternorrhyncha</taxon>
        <taxon>Aphidomorpha</taxon>
        <taxon>Aphidoidea</taxon>
        <taxon>Aphididae</taxon>
        <taxon>Lachninae</taxon>
        <taxon>Cinara</taxon>
    </lineage>
</organism>
<dbReference type="InterPro" id="IPR005829">
    <property type="entry name" value="Sugar_transporter_CS"/>
</dbReference>
<dbReference type="Pfam" id="PF00083">
    <property type="entry name" value="Sugar_tr"/>
    <property type="match status" value="1"/>
</dbReference>
<dbReference type="AlphaFoldDB" id="A0A5E4MQD0"/>
<evidence type="ECO:0000256" key="1">
    <source>
        <dbReference type="ARBA" id="ARBA00004141"/>
    </source>
</evidence>
<dbReference type="InterPro" id="IPR036259">
    <property type="entry name" value="MFS_trans_sf"/>
</dbReference>
<feature type="transmembrane region" description="Helical" evidence="5">
    <location>
        <begin position="439"/>
        <end position="460"/>
    </location>
</feature>
<dbReference type="PROSITE" id="PS00217">
    <property type="entry name" value="SUGAR_TRANSPORT_2"/>
    <property type="match status" value="1"/>
</dbReference>
<feature type="transmembrane region" description="Helical" evidence="5">
    <location>
        <begin position="190"/>
        <end position="213"/>
    </location>
</feature>
<evidence type="ECO:0000313" key="7">
    <source>
        <dbReference type="EMBL" id="VVC33704.1"/>
    </source>
</evidence>
<dbReference type="SUPFAM" id="SSF103473">
    <property type="entry name" value="MFS general substrate transporter"/>
    <property type="match status" value="1"/>
</dbReference>
<sequence length="573" mass="62542">MVGVVFFFRSSEMCSGESIMGSKLMLSGVMMQTAKGKDQPLLKEDSPEPTAKATKGSSFKQILVALSANWGTINTGLVFGYTAVSLPQLALPDSRILVNRNQASWIASVSTIGTPCGCILAGYLTDLIGRKWTLIVLQLPAIVGWLMVGYATSIEWIYVGRFLVGLSSGMIGAPSRVYTAEVSQPHLRGVLAAFASVGTSLGVMLEYLFGSYLNWDQLAYFNAAIPTVALFLAFFIPESPSWLISSKKDEVRCRASLRRVRDNKCDVDTEVNDLIMFSKANDSTTFNEKLQLICRPSTYMPLVILSLYFLLSQFSGLNIVTFYAVEVIKDSGSTIDKYKATVVLGIIRLIFTVIGCILMRRLGRKPLSYISSVGCGVCMLSLAAYMYRNASLAADGLPATATWIPIMSLFTFYACSTIGYLIVPWVMIGEVFPRQIRGIMGGVSTCIGHFSTFVVLQTYPLLQETASKPGTFAVYGTVSLASTLFFYYFCPETKGKTLQEIEESFGKKKASKKRIDAPNGTTVIAVSSSRVSADTVAVAGFDDGVRSCDNNKQFSFPDIVHNLPKRVPPNLIV</sequence>
<dbReference type="OrthoDB" id="6612291at2759"/>
<feature type="transmembrane region" description="Helical" evidence="5">
    <location>
        <begin position="104"/>
        <end position="125"/>
    </location>
</feature>
<dbReference type="GO" id="GO:0022857">
    <property type="term" value="F:transmembrane transporter activity"/>
    <property type="evidence" value="ECO:0007669"/>
    <property type="project" value="InterPro"/>
</dbReference>
<feature type="transmembrane region" description="Helical" evidence="5">
    <location>
        <begin position="132"/>
        <end position="150"/>
    </location>
</feature>
<name>A0A5E4MQD0_9HEMI</name>
<proteinExistence type="predicted"/>
<keyword evidence="2 5" id="KW-0812">Transmembrane</keyword>
<reference evidence="7 8" key="1">
    <citation type="submission" date="2019-08" db="EMBL/GenBank/DDBJ databases">
        <authorList>
            <person name="Alioto T."/>
            <person name="Alioto T."/>
            <person name="Gomez Garrido J."/>
        </authorList>
    </citation>
    <scope>NUCLEOTIDE SEQUENCE [LARGE SCALE GENOMIC DNA]</scope>
</reference>
<comment type="subcellular location">
    <subcellularLocation>
        <location evidence="1">Membrane</location>
        <topology evidence="1">Multi-pass membrane protein</topology>
    </subcellularLocation>
</comment>
<protein>
    <submittedName>
        <fullName evidence="7">Major facilitator superfamily domain,Sugar transporter, conserved site,Sugar/inositol</fullName>
    </submittedName>
</protein>
<accession>A0A5E4MQD0</accession>
<dbReference type="PROSITE" id="PS50850">
    <property type="entry name" value="MFS"/>
    <property type="match status" value="1"/>
</dbReference>
<feature type="transmembrane region" description="Helical" evidence="5">
    <location>
        <begin position="156"/>
        <end position="178"/>
    </location>
</feature>
<dbReference type="PRINTS" id="PR00171">
    <property type="entry name" value="SUGRTRNSPORT"/>
</dbReference>
<evidence type="ECO:0000256" key="3">
    <source>
        <dbReference type="ARBA" id="ARBA00022989"/>
    </source>
</evidence>
<keyword evidence="7" id="KW-0762">Sugar transport</keyword>
<dbReference type="PANTHER" id="PTHR48021">
    <property type="match status" value="1"/>
</dbReference>
<dbReference type="PANTHER" id="PTHR48021:SF7">
    <property type="entry name" value="RH09188P"/>
    <property type="match status" value="1"/>
</dbReference>
<evidence type="ECO:0000256" key="4">
    <source>
        <dbReference type="ARBA" id="ARBA00023136"/>
    </source>
</evidence>
<feature type="transmembrane region" description="Helical" evidence="5">
    <location>
        <begin position="219"/>
        <end position="237"/>
    </location>
</feature>
<keyword evidence="8" id="KW-1185">Reference proteome</keyword>
<keyword evidence="4 5" id="KW-0472">Membrane</keyword>
<dbReference type="FunFam" id="1.20.1250.20:FF:000249">
    <property type="entry name" value="facilitated trehalose transporter Tret1"/>
    <property type="match status" value="1"/>
</dbReference>
<dbReference type="InterPro" id="IPR003663">
    <property type="entry name" value="Sugar/inositol_transpt"/>
</dbReference>
<evidence type="ECO:0000313" key="8">
    <source>
        <dbReference type="Proteomes" id="UP000325440"/>
    </source>
</evidence>
<feature type="transmembrane region" description="Helical" evidence="5">
    <location>
        <begin position="299"/>
        <end position="320"/>
    </location>
</feature>
<gene>
    <name evidence="7" type="ORF">CINCED_3A016009</name>
</gene>
<evidence type="ECO:0000259" key="6">
    <source>
        <dbReference type="PROSITE" id="PS50850"/>
    </source>
</evidence>
<feature type="transmembrane region" description="Helical" evidence="5">
    <location>
        <begin position="62"/>
        <end position="84"/>
    </location>
</feature>
<evidence type="ECO:0000256" key="5">
    <source>
        <dbReference type="SAM" id="Phobius"/>
    </source>
</evidence>
<feature type="transmembrane region" description="Helical" evidence="5">
    <location>
        <begin position="406"/>
        <end position="427"/>
    </location>
</feature>
<dbReference type="InterPro" id="IPR050549">
    <property type="entry name" value="MFS_Trehalose_Transporter"/>
</dbReference>
<dbReference type="EMBL" id="CABPRJ010000973">
    <property type="protein sequence ID" value="VVC33704.1"/>
    <property type="molecule type" value="Genomic_DNA"/>
</dbReference>
<feature type="transmembrane region" description="Helical" evidence="5">
    <location>
        <begin position="366"/>
        <end position="386"/>
    </location>
</feature>
<feature type="domain" description="Major facilitator superfamily (MFS) profile" evidence="6">
    <location>
        <begin position="64"/>
        <end position="494"/>
    </location>
</feature>
<dbReference type="Gene3D" id="1.20.1250.20">
    <property type="entry name" value="MFS general substrate transporter like domains"/>
    <property type="match status" value="1"/>
</dbReference>
<dbReference type="InterPro" id="IPR005828">
    <property type="entry name" value="MFS_sugar_transport-like"/>
</dbReference>
<feature type="transmembrane region" description="Helical" evidence="5">
    <location>
        <begin position="340"/>
        <end position="359"/>
    </location>
</feature>
<keyword evidence="3 5" id="KW-1133">Transmembrane helix</keyword>
<evidence type="ECO:0000256" key="2">
    <source>
        <dbReference type="ARBA" id="ARBA00022692"/>
    </source>
</evidence>
<dbReference type="GO" id="GO:0016020">
    <property type="term" value="C:membrane"/>
    <property type="evidence" value="ECO:0007669"/>
    <property type="project" value="UniProtKB-SubCell"/>
</dbReference>